<protein>
    <recommendedName>
        <fullName evidence="3">Bacteriophage abortive infection AbiH</fullName>
    </recommendedName>
</protein>
<organism evidence="1 2">
    <name type="scientific">Thomasclavelia ramosa DSM 1402</name>
    <dbReference type="NCBI Taxonomy" id="445974"/>
    <lineage>
        <taxon>Bacteria</taxon>
        <taxon>Bacillati</taxon>
        <taxon>Bacillota</taxon>
        <taxon>Erysipelotrichia</taxon>
        <taxon>Erysipelotrichales</taxon>
        <taxon>Coprobacillaceae</taxon>
        <taxon>Thomasclavelia</taxon>
    </lineage>
</organism>
<dbReference type="HOGENOM" id="CLU_054538_0_0_9"/>
<evidence type="ECO:0000313" key="1">
    <source>
        <dbReference type="EMBL" id="EDS17310.1"/>
    </source>
</evidence>
<comment type="caution">
    <text evidence="1">The sequence shown here is derived from an EMBL/GenBank/DDBJ whole genome shotgun (WGS) entry which is preliminary data.</text>
</comment>
<reference evidence="1" key="2">
    <citation type="submission" date="2014-06" db="EMBL/GenBank/DDBJ databases">
        <title>Draft genome sequence of Clostridium ramosum(DSM 1402).</title>
        <authorList>
            <person name="Sudarsanam P."/>
            <person name="Ley R."/>
            <person name="Guruge J."/>
            <person name="Turnbaugh P.J."/>
            <person name="Mahowald M."/>
            <person name="Liep D."/>
            <person name="Gordon J."/>
        </authorList>
    </citation>
    <scope>NUCLEOTIDE SEQUENCE</scope>
    <source>
        <strain evidence="1">DSM 1402</strain>
    </source>
</reference>
<dbReference type="InterPro" id="IPR025935">
    <property type="entry name" value="AbiH"/>
</dbReference>
<proteinExistence type="predicted"/>
<dbReference type="Pfam" id="PF14253">
    <property type="entry name" value="AbiH"/>
    <property type="match status" value="1"/>
</dbReference>
<dbReference type="AlphaFoldDB" id="B0N672"/>
<evidence type="ECO:0000313" key="2">
    <source>
        <dbReference type="Proteomes" id="UP000005798"/>
    </source>
</evidence>
<evidence type="ECO:0008006" key="3">
    <source>
        <dbReference type="Google" id="ProtNLM"/>
    </source>
</evidence>
<keyword evidence="2" id="KW-1185">Reference proteome</keyword>
<dbReference type="EMBL" id="ABFX02000008">
    <property type="protein sequence ID" value="EDS17310.1"/>
    <property type="molecule type" value="Genomic_DNA"/>
</dbReference>
<dbReference type="eggNOG" id="ENOG502ZMJC">
    <property type="taxonomic scope" value="Bacteria"/>
</dbReference>
<dbReference type="Proteomes" id="UP000005798">
    <property type="component" value="Unassembled WGS sequence"/>
</dbReference>
<reference evidence="1" key="1">
    <citation type="submission" date="2007-11" db="EMBL/GenBank/DDBJ databases">
        <authorList>
            <person name="Fulton L."/>
            <person name="Clifton S."/>
            <person name="Fulton B."/>
            <person name="Xu J."/>
            <person name="Minx P."/>
            <person name="Pepin K.H."/>
            <person name="Johnson M."/>
            <person name="Thiruvilangam P."/>
            <person name="Bhonagiri V."/>
            <person name="Nash W.E."/>
            <person name="Mardis E.R."/>
            <person name="Wilson R.K."/>
        </authorList>
    </citation>
    <scope>NUCLEOTIDE SEQUENCE [LARGE SCALE GENOMIC DNA]</scope>
    <source>
        <strain evidence="1">DSM 1402</strain>
    </source>
</reference>
<gene>
    <name evidence="1" type="ORF">CLORAM_02093</name>
</gene>
<sequence length="395" mass="47210">MVMENILVIGNGFDIAHGFNTRYEDFINFCKTIATVYQGFKDNQFIYQNEYNDILKEKLDKVFKEKSVSAKAIKYFSNLTPTSETSQFIKACKENYWLTYVLKNKSMIGDKWSDLEYVIAKQIEILSYISNNLNWHTREETMLASRYSSNLIELFKIVTEERGNNTDFQHQIELTKKHLYRELEELTWLLEIYLTRFLNTKTKKIELFKYLPVTKLISFNYTDTYTRMYKKETNTVHYIHGFAAKDRIKEENNMVFGIGSEIKNVTDNDKYDYLEFQKYYQRIVKKTGNNYTKWLNDNEQFYIYFFGHSLDIVDGDVIRKLIHCKKAKVIIFYYNQKALNALVVNLAKILGKDELIQFTNEEKITFYKSDDFEIIKKLKNTMYQTRHEKLKSTVR</sequence>
<accession>B0N672</accession>
<name>B0N672_9FIRM</name>